<evidence type="ECO:0008006" key="3">
    <source>
        <dbReference type="Google" id="ProtNLM"/>
    </source>
</evidence>
<organism evidence="1 2">
    <name type="scientific">Adlercreutzia caecimuris B7</name>
    <dbReference type="NCBI Taxonomy" id="1235794"/>
    <lineage>
        <taxon>Bacteria</taxon>
        <taxon>Bacillati</taxon>
        <taxon>Actinomycetota</taxon>
        <taxon>Coriobacteriia</taxon>
        <taxon>Eggerthellales</taxon>
        <taxon>Eggerthellaceae</taxon>
        <taxon>Adlercreutzia</taxon>
    </lineage>
</organism>
<sequence length="112" mass="12386">MTVAIDTPGIDAIASGSRARDCLEEVSRRAELLMRPYVPVREGILRSSALVSSDFAAGMLSWSTPYVDRHYYVPMAHTDPAGMATDHWDEAMMAERGDELTEYAAEVYGKDL</sequence>
<accession>R9KXE0</accession>
<keyword evidence="2" id="KW-1185">Reference proteome</keyword>
<protein>
    <recommendedName>
        <fullName evidence="3">Minor capsid protein</fullName>
    </recommendedName>
</protein>
<dbReference type="RefSeq" id="WP_016309578.1">
    <property type="nucleotide sequence ID" value="NZ_KE159646.1"/>
</dbReference>
<reference evidence="1 2" key="1">
    <citation type="submission" date="2013-04" db="EMBL/GenBank/DDBJ databases">
        <title>The Genome Sequence of Enterorhabdus caecimuris B7.</title>
        <authorList>
            <consortium name="The Broad Institute Genomics Platform"/>
            <consortium name="The Broad Institute Genome Sequencing Center for Infectious Disease"/>
            <person name="Earl A."/>
            <person name="Xavier R."/>
            <person name="Elson C."/>
            <person name="Duck W."/>
            <person name="Walker B."/>
            <person name="Young S."/>
            <person name="Zeng Q."/>
            <person name="Gargeya S."/>
            <person name="Fitzgerald M."/>
            <person name="Haas B."/>
            <person name="Abouelleil A."/>
            <person name="Allen A.W."/>
            <person name="Alvarado L."/>
            <person name="Arachchi H.M."/>
            <person name="Berlin A.M."/>
            <person name="Chapman S.B."/>
            <person name="Gainer-Dewar J."/>
            <person name="Goldberg J."/>
            <person name="Griggs A."/>
            <person name="Gujja S."/>
            <person name="Hansen M."/>
            <person name="Howarth C."/>
            <person name="Imamovic A."/>
            <person name="Ireland A."/>
            <person name="Larimer J."/>
            <person name="McCowan C."/>
            <person name="Murphy C."/>
            <person name="Pearson M."/>
            <person name="Poon T.W."/>
            <person name="Priest M."/>
            <person name="Roberts A."/>
            <person name="Saif S."/>
            <person name="Shea T."/>
            <person name="Sisk P."/>
            <person name="Sykes S."/>
            <person name="Wortman J."/>
            <person name="Nusbaum C."/>
            <person name="Birren B."/>
        </authorList>
    </citation>
    <scope>NUCLEOTIDE SEQUENCE [LARGE SCALE GENOMIC DNA]</scope>
    <source>
        <strain evidence="1 2">B7</strain>
    </source>
</reference>
<dbReference type="HOGENOM" id="CLU_2166987_0_0_11"/>
<dbReference type="EMBL" id="ASSY01000008">
    <property type="protein sequence ID" value="EOS50958.1"/>
    <property type="molecule type" value="Genomic_DNA"/>
</dbReference>
<proteinExistence type="predicted"/>
<evidence type="ECO:0000313" key="2">
    <source>
        <dbReference type="Proteomes" id="UP000014204"/>
    </source>
</evidence>
<dbReference type="AlphaFoldDB" id="R9KXE0"/>
<dbReference type="eggNOG" id="ENOG5031U4D">
    <property type="taxonomic scope" value="Bacteria"/>
</dbReference>
<gene>
    <name evidence="1" type="ORF">C811_01375</name>
</gene>
<dbReference type="STRING" id="1235794.C811_01375"/>
<dbReference type="GeneID" id="82192020"/>
<name>R9KXE0_9ACTN</name>
<evidence type="ECO:0000313" key="1">
    <source>
        <dbReference type="EMBL" id="EOS50958.1"/>
    </source>
</evidence>
<comment type="caution">
    <text evidence="1">The sequence shown here is derived from an EMBL/GenBank/DDBJ whole genome shotgun (WGS) entry which is preliminary data.</text>
</comment>
<dbReference type="Proteomes" id="UP000014204">
    <property type="component" value="Unassembled WGS sequence"/>
</dbReference>